<organism evidence="1 2">
    <name type="scientific">Acinetobacter apis</name>
    <dbReference type="NCBI Taxonomy" id="1229165"/>
    <lineage>
        <taxon>Bacteria</taxon>
        <taxon>Pseudomonadati</taxon>
        <taxon>Pseudomonadota</taxon>
        <taxon>Gammaproteobacteria</taxon>
        <taxon>Moraxellales</taxon>
        <taxon>Moraxellaceae</taxon>
        <taxon>Acinetobacter</taxon>
    </lineage>
</organism>
<dbReference type="EMBL" id="FZLN01000001">
    <property type="protein sequence ID" value="SNQ28821.1"/>
    <property type="molecule type" value="Genomic_DNA"/>
</dbReference>
<evidence type="ECO:0000313" key="1">
    <source>
        <dbReference type="EMBL" id="SNQ28821.1"/>
    </source>
</evidence>
<dbReference type="AlphaFoldDB" id="A0A217EE96"/>
<dbReference type="RefSeq" id="WP_088822842.1">
    <property type="nucleotide sequence ID" value="NZ_FZLN01000001.1"/>
</dbReference>
<protein>
    <submittedName>
        <fullName evidence="1">Uncharacterized protein</fullName>
    </submittedName>
</protein>
<reference evidence="2" key="1">
    <citation type="submission" date="2017-06" db="EMBL/GenBank/DDBJ databases">
        <authorList>
            <person name="Varghese N."/>
            <person name="Submissions S."/>
        </authorList>
    </citation>
    <scope>NUCLEOTIDE SEQUENCE [LARGE SCALE GENOMIC DNA]</scope>
    <source>
        <strain evidence="2">ANC 5114</strain>
    </source>
</reference>
<proteinExistence type="predicted"/>
<keyword evidence="2" id="KW-1185">Reference proteome</keyword>
<evidence type="ECO:0000313" key="2">
    <source>
        <dbReference type="Proteomes" id="UP000243463"/>
    </source>
</evidence>
<gene>
    <name evidence="1" type="ORF">SAMN05444584_0749</name>
</gene>
<dbReference type="PROSITE" id="PS51257">
    <property type="entry name" value="PROKAR_LIPOPROTEIN"/>
    <property type="match status" value="1"/>
</dbReference>
<sequence>MLKSTQLGLLAITLLGLSACSQPKKINDHHVFTAAEVKKDIQSSDFRDKYSTQDIVIEDKVQSVSADVNKAILKMKANEPGQPESMLTVSVVADYARQILESPEYTSKSGTRIKLTCKLTNNPAYDLDSCMMLNE</sequence>
<accession>A0A217EE96</accession>
<dbReference type="Proteomes" id="UP000243463">
    <property type="component" value="Unassembled WGS sequence"/>
</dbReference>
<name>A0A217EE96_9GAMM</name>